<dbReference type="AlphaFoldDB" id="A0A7D5D9Q6"/>
<gene>
    <name evidence="3" type="ORF">HWQ56_22740</name>
</gene>
<evidence type="ECO:0000313" key="4">
    <source>
        <dbReference type="Proteomes" id="UP000509568"/>
    </source>
</evidence>
<proteinExistence type="predicted"/>
<reference evidence="3 4" key="1">
    <citation type="submission" date="2020-06" db="EMBL/GenBank/DDBJ databases">
        <title>Pseudomonas eucalypticola sp. nov., an endophyte of Eucalyptus dunnii leaves with biocontrol ability of eucalyptus leaf blight.</title>
        <authorList>
            <person name="Liu Y."/>
            <person name="Song Z."/>
            <person name="Zeng H."/>
            <person name="Lu M."/>
            <person name="Wang X."/>
            <person name="Lian X."/>
            <person name="Zhang Q."/>
        </authorList>
    </citation>
    <scope>NUCLEOTIDE SEQUENCE [LARGE SCALE GENOMIC DNA]</scope>
    <source>
        <strain evidence="3 4">NP-1</strain>
    </source>
</reference>
<sequence>MTHGWLRCGAWLLSLLATAVQAEVYTGTLGTMPVVVDLDLSNPEQVNGRYFYEKYHRDLALSGTLANDQLTLDESLDDNSDTPRPQLHLKAREGGWQGQWQKADGKPLKVDLKPAQVPDTAPGADPFWVQLHDNAPYDYLRLLQLPLVNGKRDAFMGYPLQWRGEPDAKIQLFEVESGYPEPQLSRVNQALRSRLWSEVVSYHECMLGSTRFGEGEYDQTVTPTFLSPAVVSVSVYTSYYCGGAHPDFGDAPINFDVDHGKPLSLEDVLWVGEGPAFHYDDREGAQQSEEADVDFDKFSTYRDKVFAPWLVRQFQQLYPNEMKKPADENDCDYSDPEVWNFPTWHFTAKGIAFGPSFARVARMCEGTEWSVLPYSVIAQHPGGVKLALPQGG</sequence>
<dbReference type="Proteomes" id="UP000509568">
    <property type="component" value="Chromosome"/>
</dbReference>
<feature type="region of interest" description="Disordered" evidence="1">
    <location>
        <begin position="74"/>
        <end position="93"/>
    </location>
</feature>
<keyword evidence="2" id="KW-0732">Signal</keyword>
<evidence type="ECO:0000256" key="2">
    <source>
        <dbReference type="SAM" id="SignalP"/>
    </source>
</evidence>
<dbReference type="RefSeq" id="WP_176571842.1">
    <property type="nucleotide sequence ID" value="NZ_CP056030.1"/>
</dbReference>
<evidence type="ECO:0000256" key="1">
    <source>
        <dbReference type="SAM" id="MobiDB-lite"/>
    </source>
</evidence>
<name>A0A7D5D9Q6_9PSED</name>
<organism evidence="3 4">
    <name type="scientific">Pseudomonas eucalypticola</name>
    <dbReference type="NCBI Taxonomy" id="2599595"/>
    <lineage>
        <taxon>Bacteria</taxon>
        <taxon>Pseudomonadati</taxon>
        <taxon>Pseudomonadota</taxon>
        <taxon>Gammaproteobacteria</taxon>
        <taxon>Pseudomonadales</taxon>
        <taxon>Pseudomonadaceae</taxon>
        <taxon>Pseudomonas</taxon>
    </lineage>
</organism>
<protein>
    <recommendedName>
        <fullName evidence="5">DUF3298 domain-containing protein</fullName>
    </recommendedName>
</protein>
<feature type="signal peptide" evidence="2">
    <location>
        <begin position="1"/>
        <end position="22"/>
    </location>
</feature>
<dbReference type="EMBL" id="CP056030">
    <property type="protein sequence ID" value="QKZ06440.1"/>
    <property type="molecule type" value="Genomic_DNA"/>
</dbReference>
<keyword evidence="4" id="KW-1185">Reference proteome</keyword>
<feature type="chain" id="PRO_5028806675" description="DUF3298 domain-containing protein" evidence="2">
    <location>
        <begin position="23"/>
        <end position="392"/>
    </location>
</feature>
<dbReference type="KEGG" id="pez:HWQ56_22740"/>
<evidence type="ECO:0000313" key="3">
    <source>
        <dbReference type="EMBL" id="QKZ06440.1"/>
    </source>
</evidence>
<accession>A0A7D5D9Q6</accession>
<evidence type="ECO:0008006" key="5">
    <source>
        <dbReference type="Google" id="ProtNLM"/>
    </source>
</evidence>